<evidence type="ECO:0000256" key="1">
    <source>
        <dbReference type="ARBA" id="ARBA00022771"/>
    </source>
</evidence>
<feature type="coiled-coil region" evidence="4">
    <location>
        <begin position="103"/>
        <end position="166"/>
    </location>
</feature>
<dbReference type="CDD" id="cd19760">
    <property type="entry name" value="Bbox2_TRIM4-like"/>
    <property type="match status" value="1"/>
</dbReference>
<feature type="domain" description="B box-type" evidence="5">
    <location>
        <begin position="30"/>
        <end position="71"/>
    </location>
</feature>
<organism evidence="6 7">
    <name type="scientific">Alligator mississippiensis</name>
    <name type="common">American alligator</name>
    <dbReference type="NCBI Taxonomy" id="8496"/>
    <lineage>
        <taxon>Eukaryota</taxon>
        <taxon>Metazoa</taxon>
        <taxon>Chordata</taxon>
        <taxon>Craniata</taxon>
        <taxon>Vertebrata</taxon>
        <taxon>Euteleostomi</taxon>
        <taxon>Archelosauria</taxon>
        <taxon>Archosauria</taxon>
        <taxon>Crocodylia</taxon>
        <taxon>Alligatoridae</taxon>
        <taxon>Alligatorinae</taxon>
        <taxon>Alligator</taxon>
    </lineage>
</organism>
<evidence type="ECO:0000259" key="5">
    <source>
        <dbReference type="PROSITE" id="PS50119"/>
    </source>
</evidence>
<dbReference type="InterPro" id="IPR006574">
    <property type="entry name" value="PRY"/>
</dbReference>
<evidence type="ECO:0000256" key="2">
    <source>
        <dbReference type="ARBA" id="ARBA00022833"/>
    </source>
</evidence>
<name>A0A151MLP6_ALLMI</name>
<protein>
    <recommendedName>
        <fullName evidence="5">B box-type domain-containing protein</fullName>
    </recommendedName>
</protein>
<dbReference type="Pfam" id="PF13765">
    <property type="entry name" value="PRY"/>
    <property type="match status" value="1"/>
</dbReference>
<dbReference type="AlphaFoldDB" id="A0A151MLP6"/>
<evidence type="ECO:0000313" key="7">
    <source>
        <dbReference type="Proteomes" id="UP000050525"/>
    </source>
</evidence>
<keyword evidence="4" id="KW-0175">Coiled coil</keyword>
<evidence type="ECO:0000313" key="6">
    <source>
        <dbReference type="EMBL" id="KYO25310.1"/>
    </source>
</evidence>
<dbReference type="Proteomes" id="UP000050525">
    <property type="component" value="Unassembled WGS sequence"/>
</dbReference>
<reference evidence="6 7" key="1">
    <citation type="journal article" date="2012" name="Genome Biol.">
        <title>Sequencing three crocodilian genomes to illuminate the evolution of archosaurs and amniotes.</title>
        <authorList>
            <person name="St John J.A."/>
            <person name="Braun E.L."/>
            <person name="Isberg S.R."/>
            <person name="Miles L.G."/>
            <person name="Chong A.Y."/>
            <person name="Gongora J."/>
            <person name="Dalzell P."/>
            <person name="Moran C."/>
            <person name="Bed'hom B."/>
            <person name="Abzhanov A."/>
            <person name="Burgess S.C."/>
            <person name="Cooksey A.M."/>
            <person name="Castoe T.A."/>
            <person name="Crawford N.G."/>
            <person name="Densmore L.D."/>
            <person name="Drew J.C."/>
            <person name="Edwards S.V."/>
            <person name="Faircloth B.C."/>
            <person name="Fujita M.K."/>
            <person name="Greenwold M.J."/>
            <person name="Hoffmann F.G."/>
            <person name="Howard J.M."/>
            <person name="Iguchi T."/>
            <person name="Janes D.E."/>
            <person name="Khan S.Y."/>
            <person name="Kohno S."/>
            <person name="de Koning A.J."/>
            <person name="Lance S.L."/>
            <person name="McCarthy F.M."/>
            <person name="McCormack J.E."/>
            <person name="Merchant M.E."/>
            <person name="Peterson D.G."/>
            <person name="Pollock D.D."/>
            <person name="Pourmand N."/>
            <person name="Raney B.J."/>
            <person name="Roessler K.A."/>
            <person name="Sanford J.R."/>
            <person name="Sawyer R.H."/>
            <person name="Schmidt C.J."/>
            <person name="Triplett E.W."/>
            <person name="Tuberville T.D."/>
            <person name="Venegas-Anaya M."/>
            <person name="Howard J.T."/>
            <person name="Jarvis E.D."/>
            <person name="Guillette L.J.Jr."/>
            <person name="Glenn T.C."/>
            <person name="Green R.E."/>
            <person name="Ray D.A."/>
        </authorList>
    </citation>
    <scope>NUCLEOTIDE SEQUENCE [LARGE SCALE GENOMIC DNA]</scope>
    <source>
        <strain evidence="6">KSC_2009_1</strain>
    </source>
</reference>
<keyword evidence="7" id="KW-1185">Reference proteome</keyword>
<comment type="caution">
    <text evidence="6">The sequence shown here is derived from an EMBL/GenBank/DDBJ whole genome shotgun (WGS) entry which is preliminary data.</text>
</comment>
<dbReference type="InterPro" id="IPR050143">
    <property type="entry name" value="TRIM/RBCC"/>
</dbReference>
<dbReference type="PROSITE" id="PS50119">
    <property type="entry name" value="ZF_BBOX"/>
    <property type="match status" value="1"/>
</dbReference>
<evidence type="ECO:0000256" key="3">
    <source>
        <dbReference type="PROSITE-ProRule" id="PRU00024"/>
    </source>
</evidence>
<dbReference type="Gene3D" id="3.30.160.60">
    <property type="entry name" value="Classic Zinc Finger"/>
    <property type="match status" value="1"/>
</dbReference>
<keyword evidence="1 3" id="KW-0863">Zinc-finger</keyword>
<dbReference type="EMBL" id="AKHW03005879">
    <property type="protein sequence ID" value="KYO25310.1"/>
    <property type="molecule type" value="Genomic_DNA"/>
</dbReference>
<gene>
    <name evidence="6" type="ORF">Y1Q_0010017</name>
</gene>
<dbReference type="GO" id="GO:0008270">
    <property type="term" value="F:zinc ion binding"/>
    <property type="evidence" value="ECO:0007669"/>
    <property type="project" value="UniProtKB-KW"/>
</dbReference>
<evidence type="ECO:0000256" key="4">
    <source>
        <dbReference type="SAM" id="Coils"/>
    </source>
</evidence>
<keyword evidence="2" id="KW-0862">Zinc</keyword>
<sequence>MQTDLSPEEPGSKQAELVKDLSEWSAVEARGKMVCEEHGEALKLFCETDQTLMCLICRESQVHQAHSVAPIQEAAQHCKSPRPEQPKTLFQTQKAATERQKIVDEFEGLHQFLEEEKQLLLAEVGKLERGIEKSQGETITQLSEEISRLNNLIRELEGKCQQAASDLLQDIRSMLSRCKKEKFQLPEGTCPELKMRFSFLSGKHLALQETLKKFQEALPSELEKGSYTKVTVTLDPHTAHFWLVLSADQKSAHRAHPAAPIQEAAQHCKLHSSPLRLLQAQPSLADHRCTRPEMCGL</sequence>
<dbReference type="InterPro" id="IPR000315">
    <property type="entry name" value="Znf_B-box"/>
</dbReference>
<proteinExistence type="predicted"/>
<keyword evidence="1 3" id="KW-0479">Metal-binding</keyword>
<dbReference type="SMART" id="SM00336">
    <property type="entry name" value="BBOX"/>
    <property type="match status" value="1"/>
</dbReference>
<dbReference type="SUPFAM" id="SSF57845">
    <property type="entry name" value="B-box zinc-binding domain"/>
    <property type="match status" value="1"/>
</dbReference>
<dbReference type="Pfam" id="PF00643">
    <property type="entry name" value="zf-B_box"/>
    <property type="match status" value="1"/>
</dbReference>
<dbReference type="PANTHER" id="PTHR24103">
    <property type="entry name" value="E3 UBIQUITIN-PROTEIN LIGASE TRIM"/>
    <property type="match status" value="1"/>
</dbReference>
<accession>A0A151MLP6</accession>